<reference evidence="2 3" key="1">
    <citation type="submission" date="2018-05" db="EMBL/GenBank/DDBJ databases">
        <title>Freshwater and sediment microbial communities from various areas in North America, analyzing microbe dynamics in response to fracking.</title>
        <authorList>
            <person name="Lamendella R."/>
        </authorList>
    </citation>
    <scope>NUCLEOTIDE SEQUENCE [LARGE SCALE GENOMIC DNA]</scope>
    <source>
        <strain evidence="2 3">67</strain>
    </source>
</reference>
<dbReference type="Gene3D" id="3.40.50.1820">
    <property type="entry name" value="alpha/beta hydrolase"/>
    <property type="match status" value="1"/>
</dbReference>
<dbReference type="Pfam" id="PF12697">
    <property type="entry name" value="Abhydrolase_6"/>
    <property type="match status" value="1"/>
</dbReference>
<protein>
    <submittedName>
        <fullName evidence="2">Pimeloyl-ACP methyl ester carboxylesterase</fullName>
    </submittedName>
</protein>
<name>A0A318F5Q4_KLEOX</name>
<dbReference type="PANTHER" id="PTHR37017">
    <property type="entry name" value="AB HYDROLASE-1 DOMAIN-CONTAINING PROTEIN-RELATED"/>
    <property type="match status" value="1"/>
</dbReference>
<sequence>MTRKYVLIHGAWQGEWAWQPVAEKLRAQGNEVLTFDLPGSGQDSILPADVTLEAYADTIISRVKEFSNTGDITLVGHSMGGAAVTLAAALAPELFSHIVYVCAFVPRTGESVAGLGEESKQLGVTGPKADIKPEDGIATLIPESIRETLFNDCDENQYQHLMQSFRPQPLGPIITPLSAGAEMIRLPKTYIICAKDKAVSPVLQRYMAERSGISDIRVLESGHEPFITVPDALVHYLVTI</sequence>
<dbReference type="SUPFAM" id="SSF53474">
    <property type="entry name" value="alpha/beta-Hydrolases"/>
    <property type="match status" value="1"/>
</dbReference>
<dbReference type="EMBL" id="QJJG01000047">
    <property type="protein sequence ID" value="PXW32070.1"/>
    <property type="molecule type" value="Genomic_DNA"/>
</dbReference>
<evidence type="ECO:0000259" key="1">
    <source>
        <dbReference type="Pfam" id="PF12697"/>
    </source>
</evidence>
<organism evidence="2 3">
    <name type="scientific">Klebsiella oxytoca</name>
    <dbReference type="NCBI Taxonomy" id="571"/>
    <lineage>
        <taxon>Bacteria</taxon>
        <taxon>Pseudomonadati</taxon>
        <taxon>Pseudomonadota</taxon>
        <taxon>Gammaproteobacteria</taxon>
        <taxon>Enterobacterales</taxon>
        <taxon>Enterobacteriaceae</taxon>
        <taxon>Klebsiella/Raoultella group</taxon>
        <taxon>Klebsiella</taxon>
    </lineage>
</organism>
<dbReference type="InterPro" id="IPR029058">
    <property type="entry name" value="AB_hydrolase_fold"/>
</dbReference>
<evidence type="ECO:0000313" key="2">
    <source>
        <dbReference type="EMBL" id="PXW32070.1"/>
    </source>
</evidence>
<dbReference type="InterPro" id="IPR000073">
    <property type="entry name" value="AB_hydrolase_1"/>
</dbReference>
<dbReference type="RefSeq" id="WP_110277556.1">
    <property type="nucleotide sequence ID" value="NZ_QJJG01000047.1"/>
</dbReference>
<gene>
    <name evidence="2" type="ORF">DET57_1475</name>
</gene>
<dbReference type="AlphaFoldDB" id="A0A318F5Q4"/>
<dbReference type="PANTHER" id="PTHR37017:SF11">
    <property type="entry name" value="ESTERASE_LIPASE_THIOESTERASE DOMAIN-CONTAINING PROTEIN"/>
    <property type="match status" value="1"/>
</dbReference>
<evidence type="ECO:0000313" key="3">
    <source>
        <dbReference type="Proteomes" id="UP000247485"/>
    </source>
</evidence>
<proteinExistence type="predicted"/>
<dbReference type="InterPro" id="IPR052897">
    <property type="entry name" value="Sec-Metab_Biosynth_Hydrolase"/>
</dbReference>
<feature type="domain" description="AB hydrolase-1" evidence="1">
    <location>
        <begin position="6"/>
        <end position="234"/>
    </location>
</feature>
<dbReference type="Proteomes" id="UP000247485">
    <property type="component" value="Unassembled WGS sequence"/>
</dbReference>
<comment type="caution">
    <text evidence="2">The sequence shown here is derived from an EMBL/GenBank/DDBJ whole genome shotgun (WGS) entry which is preliminary data.</text>
</comment>
<accession>A0A318F5Q4</accession>